<evidence type="ECO:0000313" key="7">
    <source>
        <dbReference type="Proteomes" id="UP001597414"/>
    </source>
</evidence>
<reference evidence="7" key="1">
    <citation type="journal article" date="2019" name="Int. J. Syst. Evol. Microbiol.">
        <title>The Global Catalogue of Microorganisms (GCM) 10K type strain sequencing project: providing services to taxonomists for standard genome sequencing and annotation.</title>
        <authorList>
            <consortium name="The Broad Institute Genomics Platform"/>
            <consortium name="The Broad Institute Genome Sequencing Center for Infectious Disease"/>
            <person name="Wu L."/>
            <person name="Ma J."/>
        </authorList>
    </citation>
    <scope>NUCLEOTIDE SEQUENCE [LARGE SCALE GENOMIC DNA]</scope>
    <source>
        <strain evidence="7">KCTC 19812</strain>
    </source>
</reference>
<evidence type="ECO:0000256" key="1">
    <source>
        <dbReference type="ARBA" id="ARBA00023015"/>
    </source>
</evidence>
<accession>A0ABW5B604</accession>
<dbReference type="Pfam" id="PF12833">
    <property type="entry name" value="HTH_18"/>
    <property type="match status" value="1"/>
</dbReference>
<sequence>MDLENFQLFLKSDMAQTLINLGAIQGVILSVIIWNYPQQHKIANRILSLFLLSLVYLYVGPQVLELVDSPFQRLYFGFRMVTPILLILYIQSLYKKVPDKKFSLLFFLIPIDILVIYLSLKLRSNGIISSLQWVIINQSWFIIIFLFYLKLIFKQFNNYKTKVLQNLSSTHQVGLRWVSQLFFGFLFIVSFDFLLSVISSRSGSLDSNTASILSILAFTMFMYFITIKGKLSPQIYQLRNLEDSPITDNKPSHVEDVGHLKVVSEKVINLMETEKFFREEGVTVKDVADKIEEQPYIVSQAINSCLGKNFFELVNGYRVEESKNLMMDEKLNHLSMIGIAFEAGFSSKTAFNTAFKKHTGMTPSQFKKEALF</sequence>
<keyword evidence="4" id="KW-0812">Transmembrane</keyword>
<comment type="caution">
    <text evidence="6">The sequence shown here is derived from an EMBL/GenBank/DDBJ whole genome shotgun (WGS) entry which is preliminary data.</text>
</comment>
<dbReference type="InterPro" id="IPR009057">
    <property type="entry name" value="Homeodomain-like_sf"/>
</dbReference>
<dbReference type="PROSITE" id="PS01124">
    <property type="entry name" value="HTH_ARAC_FAMILY_2"/>
    <property type="match status" value="1"/>
</dbReference>
<dbReference type="PANTHER" id="PTHR43280:SF29">
    <property type="entry name" value="ARAC-FAMILY TRANSCRIPTIONAL REGULATOR"/>
    <property type="match status" value="1"/>
</dbReference>
<keyword evidence="4" id="KW-0472">Membrane</keyword>
<keyword evidence="4" id="KW-1133">Transmembrane helix</keyword>
<keyword evidence="3" id="KW-0804">Transcription</keyword>
<feature type="transmembrane region" description="Helical" evidence="4">
    <location>
        <begin position="132"/>
        <end position="153"/>
    </location>
</feature>
<protein>
    <submittedName>
        <fullName evidence="6">Helix-turn-helix domain-containing protein</fullName>
    </submittedName>
</protein>
<gene>
    <name evidence="6" type="ORF">ACFSKV_04875</name>
</gene>
<dbReference type="RefSeq" id="WP_380800766.1">
    <property type="nucleotide sequence ID" value="NZ_JBHUIV010000010.1"/>
</dbReference>
<evidence type="ECO:0000256" key="2">
    <source>
        <dbReference type="ARBA" id="ARBA00023125"/>
    </source>
</evidence>
<dbReference type="InterPro" id="IPR018062">
    <property type="entry name" value="HTH_AraC-typ_CS"/>
</dbReference>
<dbReference type="InterPro" id="IPR018060">
    <property type="entry name" value="HTH_AraC"/>
</dbReference>
<dbReference type="Gene3D" id="1.10.10.60">
    <property type="entry name" value="Homeodomain-like"/>
    <property type="match status" value="1"/>
</dbReference>
<keyword evidence="2" id="KW-0238">DNA-binding</keyword>
<dbReference type="PANTHER" id="PTHR43280">
    <property type="entry name" value="ARAC-FAMILY TRANSCRIPTIONAL REGULATOR"/>
    <property type="match status" value="1"/>
</dbReference>
<evidence type="ECO:0000256" key="4">
    <source>
        <dbReference type="SAM" id="Phobius"/>
    </source>
</evidence>
<feature type="transmembrane region" description="Helical" evidence="4">
    <location>
        <begin position="102"/>
        <end position="120"/>
    </location>
</feature>
<feature type="transmembrane region" description="Helical" evidence="4">
    <location>
        <begin position="71"/>
        <end position="90"/>
    </location>
</feature>
<dbReference type="SUPFAM" id="SSF46689">
    <property type="entry name" value="Homeodomain-like"/>
    <property type="match status" value="1"/>
</dbReference>
<dbReference type="EMBL" id="JBHUIV010000010">
    <property type="protein sequence ID" value="MFD2200889.1"/>
    <property type="molecule type" value="Genomic_DNA"/>
</dbReference>
<dbReference type="PROSITE" id="PS00041">
    <property type="entry name" value="HTH_ARAC_FAMILY_1"/>
    <property type="match status" value="1"/>
</dbReference>
<dbReference type="Proteomes" id="UP001597414">
    <property type="component" value="Unassembled WGS sequence"/>
</dbReference>
<keyword evidence="1" id="KW-0805">Transcription regulation</keyword>
<dbReference type="PRINTS" id="PR00032">
    <property type="entry name" value="HTHARAC"/>
</dbReference>
<keyword evidence="7" id="KW-1185">Reference proteome</keyword>
<name>A0ABW5B604_9BACT</name>
<proteinExistence type="predicted"/>
<feature type="domain" description="HTH araC/xylS-type" evidence="5">
    <location>
        <begin position="265"/>
        <end position="369"/>
    </location>
</feature>
<dbReference type="InterPro" id="IPR020449">
    <property type="entry name" value="Tscrpt_reg_AraC-type_HTH"/>
</dbReference>
<evidence type="ECO:0000256" key="3">
    <source>
        <dbReference type="ARBA" id="ARBA00023163"/>
    </source>
</evidence>
<dbReference type="SMART" id="SM00342">
    <property type="entry name" value="HTH_ARAC"/>
    <property type="match status" value="1"/>
</dbReference>
<feature type="transmembrane region" description="Helical" evidence="4">
    <location>
        <begin position="174"/>
        <end position="198"/>
    </location>
</feature>
<feature type="transmembrane region" description="Helical" evidence="4">
    <location>
        <begin position="210"/>
        <end position="227"/>
    </location>
</feature>
<feature type="transmembrane region" description="Helical" evidence="4">
    <location>
        <begin position="42"/>
        <end position="59"/>
    </location>
</feature>
<feature type="transmembrane region" description="Helical" evidence="4">
    <location>
        <begin position="15"/>
        <end position="35"/>
    </location>
</feature>
<evidence type="ECO:0000313" key="6">
    <source>
        <dbReference type="EMBL" id="MFD2200889.1"/>
    </source>
</evidence>
<evidence type="ECO:0000259" key="5">
    <source>
        <dbReference type="PROSITE" id="PS01124"/>
    </source>
</evidence>
<organism evidence="6 7">
    <name type="scientific">Shivajiella indica</name>
    <dbReference type="NCBI Taxonomy" id="872115"/>
    <lineage>
        <taxon>Bacteria</taxon>
        <taxon>Pseudomonadati</taxon>
        <taxon>Bacteroidota</taxon>
        <taxon>Cytophagia</taxon>
        <taxon>Cytophagales</taxon>
        <taxon>Cyclobacteriaceae</taxon>
        <taxon>Shivajiella</taxon>
    </lineage>
</organism>